<dbReference type="Gene3D" id="3.40.50.1460">
    <property type="match status" value="1"/>
</dbReference>
<protein>
    <recommendedName>
        <fullName evidence="3">Caspase domain-containing protein</fullName>
    </recommendedName>
</protein>
<comment type="caution">
    <text evidence="1">The sequence shown here is derived from an EMBL/GenBank/DDBJ whole genome shotgun (WGS) entry which is preliminary data.</text>
</comment>
<organism evidence="1 2">
    <name type="scientific">Paraphoma chrysanthemicola</name>
    <dbReference type="NCBI Taxonomy" id="798071"/>
    <lineage>
        <taxon>Eukaryota</taxon>
        <taxon>Fungi</taxon>
        <taxon>Dikarya</taxon>
        <taxon>Ascomycota</taxon>
        <taxon>Pezizomycotina</taxon>
        <taxon>Dothideomycetes</taxon>
        <taxon>Pleosporomycetidae</taxon>
        <taxon>Pleosporales</taxon>
        <taxon>Pleosporineae</taxon>
        <taxon>Phaeosphaeriaceae</taxon>
        <taxon>Paraphoma</taxon>
    </lineage>
</organism>
<evidence type="ECO:0000313" key="2">
    <source>
        <dbReference type="Proteomes" id="UP000813461"/>
    </source>
</evidence>
<sequence>MWDEAKNPYMSPKDRRRNRAELADIEQELAALGDVFRNRFRYDVKKIWKIPDDNSTAQKLLNGKLRRLDDKHGQEGSLLIILYGGHGVDTRSVKGRDDDDYRWAASKSGHSATVHWSEIQASLKLCEADCLVVVDCCYSGSTITRGGARTITEILAASTRESPSYSGARAYSKLLKKILTSTNLPCSVKDIHEEMLAASRLNPAVQNPNVLLATPDHGWVGNSLDRSIRLKPLPDPDSAPEATITTDNPQKARMFIEIELELDDSQDTSIATEQWQRWFTDRLPPASVLHLQFHTVADIYSKMMKETCED</sequence>
<evidence type="ECO:0008006" key="3">
    <source>
        <dbReference type="Google" id="ProtNLM"/>
    </source>
</evidence>
<gene>
    <name evidence="1" type="ORF">FB567DRAFT_532152</name>
</gene>
<dbReference type="EMBL" id="JAGMVJ010000015">
    <property type="protein sequence ID" value="KAH7080945.1"/>
    <property type="molecule type" value="Genomic_DNA"/>
</dbReference>
<dbReference type="OrthoDB" id="4760831at2759"/>
<evidence type="ECO:0000313" key="1">
    <source>
        <dbReference type="EMBL" id="KAH7080945.1"/>
    </source>
</evidence>
<reference evidence="1" key="1">
    <citation type="journal article" date="2021" name="Nat. Commun.">
        <title>Genetic determinants of endophytism in the Arabidopsis root mycobiome.</title>
        <authorList>
            <person name="Mesny F."/>
            <person name="Miyauchi S."/>
            <person name="Thiergart T."/>
            <person name="Pickel B."/>
            <person name="Atanasova L."/>
            <person name="Karlsson M."/>
            <person name="Huettel B."/>
            <person name="Barry K.W."/>
            <person name="Haridas S."/>
            <person name="Chen C."/>
            <person name="Bauer D."/>
            <person name="Andreopoulos W."/>
            <person name="Pangilinan J."/>
            <person name="LaButti K."/>
            <person name="Riley R."/>
            <person name="Lipzen A."/>
            <person name="Clum A."/>
            <person name="Drula E."/>
            <person name="Henrissat B."/>
            <person name="Kohler A."/>
            <person name="Grigoriev I.V."/>
            <person name="Martin F.M."/>
            <person name="Hacquard S."/>
        </authorList>
    </citation>
    <scope>NUCLEOTIDE SEQUENCE</scope>
    <source>
        <strain evidence="1">MPI-SDFR-AT-0120</strain>
    </source>
</reference>
<keyword evidence="2" id="KW-1185">Reference proteome</keyword>
<proteinExistence type="predicted"/>
<accession>A0A8K0QZ99</accession>
<name>A0A8K0QZ99_9PLEO</name>
<dbReference type="AlphaFoldDB" id="A0A8K0QZ99"/>
<dbReference type="Proteomes" id="UP000813461">
    <property type="component" value="Unassembled WGS sequence"/>
</dbReference>